<evidence type="ECO:0000256" key="1">
    <source>
        <dbReference type="SAM" id="MobiDB-lite"/>
    </source>
</evidence>
<reference evidence="2 3" key="1">
    <citation type="submission" date="2020-05" db="EMBL/GenBank/DDBJ databases">
        <title>WGS assembly of Panicum virgatum.</title>
        <authorList>
            <person name="Lovell J.T."/>
            <person name="Jenkins J."/>
            <person name="Shu S."/>
            <person name="Juenger T.E."/>
            <person name="Schmutz J."/>
        </authorList>
    </citation>
    <scope>NUCLEOTIDE SEQUENCE [LARGE SCALE GENOMIC DNA]</scope>
    <source>
        <strain evidence="3">cv. AP13</strain>
    </source>
</reference>
<accession>A0A8T0RR00</accession>
<protein>
    <submittedName>
        <fullName evidence="2">Uncharacterized protein</fullName>
    </submittedName>
</protein>
<feature type="compositionally biased region" description="Basic residues" evidence="1">
    <location>
        <begin position="24"/>
        <end position="39"/>
    </location>
</feature>
<name>A0A8T0RR00_PANVG</name>
<dbReference type="AlphaFoldDB" id="A0A8T0RR00"/>
<feature type="region of interest" description="Disordered" evidence="1">
    <location>
        <begin position="24"/>
        <end position="103"/>
    </location>
</feature>
<proteinExistence type="predicted"/>
<comment type="caution">
    <text evidence="2">The sequence shown here is derived from an EMBL/GenBank/DDBJ whole genome shotgun (WGS) entry which is preliminary data.</text>
</comment>
<gene>
    <name evidence="2" type="ORF">PVAP13_5NG125762</name>
</gene>
<keyword evidence="3" id="KW-1185">Reference proteome</keyword>
<evidence type="ECO:0000313" key="2">
    <source>
        <dbReference type="EMBL" id="KAG2587206.1"/>
    </source>
</evidence>
<evidence type="ECO:0000313" key="3">
    <source>
        <dbReference type="Proteomes" id="UP000823388"/>
    </source>
</evidence>
<dbReference type="EMBL" id="CM029046">
    <property type="protein sequence ID" value="KAG2587206.1"/>
    <property type="molecule type" value="Genomic_DNA"/>
</dbReference>
<dbReference type="Proteomes" id="UP000823388">
    <property type="component" value="Chromosome 5N"/>
</dbReference>
<organism evidence="2 3">
    <name type="scientific">Panicum virgatum</name>
    <name type="common">Blackwell switchgrass</name>
    <dbReference type="NCBI Taxonomy" id="38727"/>
    <lineage>
        <taxon>Eukaryota</taxon>
        <taxon>Viridiplantae</taxon>
        <taxon>Streptophyta</taxon>
        <taxon>Embryophyta</taxon>
        <taxon>Tracheophyta</taxon>
        <taxon>Spermatophyta</taxon>
        <taxon>Magnoliopsida</taxon>
        <taxon>Liliopsida</taxon>
        <taxon>Poales</taxon>
        <taxon>Poaceae</taxon>
        <taxon>PACMAD clade</taxon>
        <taxon>Panicoideae</taxon>
        <taxon>Panicodae</taxon>
        <taxon>Paniceae</taxon>
        <taxon>Panicinae</taxon>
        <taxon>Panicum</taxon>
        <taxon>Panicum sect. Hiantes</taxon>
    </lineage>
</organism>
<sequence length="164" mass="17887">MWDLARGAHARAAFGCLATVRKAARGRRTNRRPRSHSHPHTAPPQQARRRDATTDGAQKLAAGRMDPSKAPRLPRPREVSPRACLSSLDLPATRGPRTASSGRFPAVSPPVVLLQTDDSNSASWYPVGARGPDPWAVLLRLLLVYNYSPPILVPFSIQLGRSKC</sequence>